<feature type="coiled-coil region" evidence="1">
    <location>
        <begin position="157"/>
        <end position="208"/>
    </location>
</feature>
<dbReference type="InterPro" id="IPR006935">
    <property type="entry name" value="Helicase/UvrB_N"/>
</dbReference>
<dbReference type="GO" id="GO:0005829">
    <property type="term" value="C:cytosol"/>
    <property type="evidence" value="ECO:0007669"/>
    <property type="project" value="TreeGrafter"/>
</dbReference>
<dbReference type="CDD" id="cd18799">
    <property type="entry name" value="SF2_C_EcoAI-like"/>
    <property type="match status" value="1"/>
</dbReference>
<dbReference type="Pfam" id="PF04851">
    <property type="entry name" value="ResIII"/>
    <property type="match status" value="1"/>
</dbReference>
<dbReference type="EMBL" id="UAUU01000009">
    <property type="protein sequence ID" value="SPZ87276.1"/>
    <property type="molecule type" value="Genomic_DNA"/>
</dbReference>
<accession>A0A2X2J626</accession>
<dbReference type="GO" id="GO:0016787">
    <property type="term" value="F:hydrolase activity"/>
    <property type="evidence" value="ECO:0007669"/>
    <property type="project" value="InterPro"/>
</dbReference>
<dbReference type="Pfam" id="PF13643">
    <property type="entry name" value="DUF4145"/>
    <property type="match status" value="1"/>
</dbReference>
<dbReference type="RefSeq" id="WP_112374991.1">
    <property type="nucleotide sequence ID" value="NZ_CP069793.1"/>
</dbReference>
<dbReference type="Gene3D" id="3.90.1570.30">
    <property type="match status" value="1"/>
</dbReference>
<dbReference type="REBASE" id="414703">
    <property type="entry name" value="Smu11343IVP"/>
</dbReference>
<dbReference type="SUPFAM" id="SSF52540">
    <property type="entry name" value="P-loop containing nucleoside triphosphate hydrolases"/>
    <property type="match status" value="2"/>
</dbReference>
<dbReference type="InterPro" id="IPR050742">
    <property type="entry name" value="Helicase_Restrict-Modif_Enz"/>
</dbReference>
<dbReference type="GeneID" id="97182749"/>
<dbReference type="PROSITE" id="PS51192">
    <property type="entry name" value="HELICASE_ATP_BIND_1"/>
    <property type="match status" value="1"/>
</dbReference>
<dbReference type="GO" id="GO:0006304">
    <property type="term" value="P:DNA modification"/>
    <property type="evidence" value="ECO:0007669"/>
    <property type="project" value="InterPro"/>
</dbReference>
<dbReference type="PANTHER" id="PTHR47396:SF1">
    <property type="entry name" value="ATP-DEPENDENT HELICASE IRC3-RELATED"/>
    <property type="match status" value="1"/>
</dbReference>
<dbReference type="Pfam" id="PF08463">
    <property type="entry name" value="EcoEI_R_C"/>
    <property type="match status" value="1"/>
</dbReference>
<dbReference type="AlphaFoldDB" id="A0A2X2J626"/>
<proteinExistence type="predicted"/>
<dbReference type="SMART" id="SM00487">
    <property type="entry name" value="DEXDc"/>
    <property type="match status" value="1"/>
</dbReference>
<evidence type="ECO:0000313" key="2">
    <source>
        <dbReference type="EMBL" id="SPZ87276.1"/>
    </source>
</evidence>
<protein>
    <submittedName>
        <fullName evidence="2">Type I restriction enzyme EcoKI subunit R</fullName>
    </submittedName>
</protein>
<gene>
    <name evidence="2" type="ORF">NCTC11343_02817</name>
</gene>
<evidence type="ECO:0000256" key="1">
    <source>
        <dbReference type="SAM" id="Coils"/>
    </source>
</evidence>
<dbReference type="InterPro" id="IPR013670">
    <property type="entry name" value="EcoEI_R_C_dom"/>
</dbReference>
<evidence type="ECO:0000313" key="3">
    <source>
        <dbReference type="Proteomes" id="UP000251241"/>
    </source>
</evidence>
<dbReference type="InterPro" id="IPR014001">
    <property type="entry name" value="Helicase_ATP-bd"/>
</dbReference>
<dbReference type="REBASE" id="483811">
    <property type="entry name" value="Smu11691ORF21295P"/>
</dbReference>
<dbReference type="GO" id="GO:0005524">
    <property type="term" value="F:ATP binding"/>
    <property type="evidence" value="ECO:0007669"/>
    <property type="project" value="InterPro"/>
</dbReference>
<dbReference type="GO" id="GO:0003677">
    <property type="term" value="F:DNA binding"/>
    <property type="evidence" value="ECO:0007669"/>
    <property type="project" value="InterPro"/>
</dbReference>
<dbReference type="PANTHER" id="PTHR47396">
    <property type="entry name" value="TYPE I RESTRICTION ENZYME ECOKI R PROTEIN"/>
    <property type="match status" value="1"/>
</dbReference>
<name>A0A2X2J626_SPHMU</name>
<dbReference type="InterPro" id="IPR025285">
    <property type="entry name" value="DUF4145"/>
</dbReference>
<dbReference type="Gene3D" id="3.40.50.300">
    <property type="entry name" value="P-loop containing nucleotide triphosphate hydrolases"/>
    <property type="match status" value="2"/>
</dbReference>
<keyword evidence="1" id="KW-0175">Coiled coil</keyword>
<dbReference type="CDD" id="cd18032">
    <property type="entry name" value="DEXHc_RE_I_III_res"/>
    <property type="match status" value="1"/>
</dbReference>
<organism evidence="2 3">
    <name type="scientific">Sphingobacterium multivorum</name>
    <dbReference type="NCBI Taxonomy" id="28454"/>
    <lineage>
        <taxon>Bacteria</taxon>
        <taxon>Pseudomonadati</taxon>
        <taxon>Bacteroidota</taxon>
        <taxon>Sphingobacteriia</taxon>
        <taxon>Sphingobacteriales</taxon>
        <taxon>Sphingobacteriaceae</taxon>
        <taxon>Sphingobacterium</taxon>
    </lineage>
</organism>
<dbReference type="InterPro" id="IPR027417">
    <property type="entry name" value="P-loop_NTPase"/>
</dbReference>
<sequence length="1157" mass="133358">MVSNFDFLAEEFPLIYQEITQAEQHTFTAPRFAAMLCRSTLEMSLFWLYENDSDFEMPFDKSINSLLHTDSFRENIRSSVREELNTVRLLGNIASHAGKGNTVKTIKDTEALHVLKCMYNFLHWIAKLYAKRFPGEAQFDENLIPRGLVDDINVKKVKELNQSYQEAQKLADEAYKEKQKALLQNEVLRKQLEEVQSLLANRKEEREQVIAALPAPPMLITELETRRLLIDLYLREAGWDNLQKPRDLEFEVSGMPLSTNPSGKGYIDYVLWNDDAKPLAIVEAKSTLHDVHKGQHQATLYADCLEKNTGQRPIIFYSNGYETYIWDDQFYPPRQIYGFYSKSELQTLIKRRESRKDIRKFEVNAAIAGRYYQLEAIQRLSEHFVTVKNDKLRGTNRRALLVMATGSGKTRTAAAIVDMLTKSNWAKRILFLADRNALVTQAKNAFKEYLPHLSAVDLTREKETGHTRIVFSTYPTMMNLINNQMEGESRDYGVGHFDAIFIDEAHRSIYQKYQSIFDYFDGLLIGLTATPKKDLDKNTYSFFQLEDDIPTFAYELDTAVNDGFLVPPRSYAVPVQMVRDGVKYKDLSDEDKAELEEKLGLTAVSDEALQEFEVGASQINSFLFNEPTVDLVLDHLMNNGLKVASGDKVGKTIIFARNHRHAVFIEERFNKNYPEYGGNFCRVIDNYNDKAQDLLEKFCYDKEELEPQIAISVDMMDTGVDAPSVLNLIFFKPVKSYAKFWQMVGRGTRLRRDLFGPHEDKKFFLLFDYCRNLEFFQENPDGYQTNTQRPLSQLLFLEQLHVANLIQENMDANNQDLALAKEYINQLHAKVAQLDTARYEVRKHLAVVHQFADRSKWDNLNKSAIIAIETELSHLIPYTEDIDEMAKRFDLNSYKLQGAMINKSPRQTVLIQNFMDIGKRLLKKRNVPAVAAKEIVIREMAAIDFWQDASVSKIENLRKEIRDLIHLLKEENNIKPIYTKLDDNLLKEEIIGYDIIANFKNLQGYKDRVTAFIKKNKHHLVIDKLHKNQPINAFELQQLEQYLVAEALGSKEEFIKEFGDQPLGTFIRSIIGLDQEAIQAHFTNFIGEANLSAKQIKFMDTVIRYFVTNGYLETADLMEPPFTELDDSGVIGLFDENNVVKLMSLIKQVNQNADIGA</sequence>
<reference evidence="2 3" key="1">
    <citation type="submission" date="2018-06" db="EMBL/GenBank/DDBJ databases">
        <authorList>
            <consortium name="Pathogen Informatics"/>
            <person name="Doyle S."/>
        </authorList>
    </citation>
    <scope>NUCLEOTIDE SEQUENCE [LARGE SCALE GENOMIC DNA]</scope>
    <source>
        <strain evidence="2 3">NCTC11343</strain>
    </source>
</reference>
<dbReference type="Proteomes" id="UP000251241">
    <property type="component" value="Unassembled WGS sequence"/>
</dbReference>